<reference evidence="1 2" key="1">
    <citation type="journal article" date="2013" name="Nat. Genet.">
        <title>The genome of the hydatid tapeworm Echinococcus granulosus.</title>
        <authorList>
            <person name="Zheng H."/>
            <person name="Zhang W."/>
            <person name="Zhang L."/>
            <person name="Zhang Z."/>
            <person name="Li J."/>
            <person name="Lu G."/>
            <person name="Zhu Y."/>
            <person name="Wang Y."/>
            <person name="Huang Y."/>
            <person name="Liu J."/>
            <person name="Kang H."/>
            <person name="Chen J."/>
            <person name="Wang L."/>
            <person name="Chen A."/>
            <person name="Yu S."/>
            <person name="Gao Z."/>
            <person name="Jin L."/>
            <person name="Gu W."/>
            <person name="Wang Z."/>
            <person name="Zhao L."/>
            <person name="Shi B."/>
            <person name="Wen H."/>
            <person name="Lin R."/>
            <person name="Jones M.K."/>
            <person name="Brejova B."/>
            <person name="Vinar T."/>
            <person name="Zhao G."/>
            <person name="McManus D.P."/>
            <person name="Chen Z."/>
            <person name="Zhou Y."/>
            <person name="Wang S."/>
        </authorList>
    </citation>
    <scope>NUCLEOTIDE SEQUENCE [LARGE SCALE GENOMIC DNA]</scope>
</reference>
<organism evidence="1 2">
    <name type="scientific">Echinococcus granulosus</name>
    <name type="common">Hydatid tapeworm</name>
    <dbReference type="NCBI Taxonomy" id="6210"/>
    <lineage>
        <taxon>Eukaryota</taxon>
        <taxon>Metazoa</taxon>
        <taxon>Spiralia</taxon>
        <taxon>Lophotrochozoa</taxon>
        <taxon>Platyhelminthes</taxon>
        <taxon>Cestoda</taxon>
        <taxon>Eucestoda</taxon>
        <taxon>Cyclophyllidea</taxon>
        <taxon>Taeniidae</taxon>
        <taxon>Echinococcus</taxon>
        <taxon>Echinococcus granulosus group</taxon>
    </lineage>
</organism>
<dbReference type="EMBL" id="APAU02000031">
    <property type="protein sequence ID" value="EUB60398.1"/>
    <property type="molecule type" value="Genomic_DNA"/>
</dbReference>
<dbReference type="RefSeq" id="XP_024351594.1">
    <property type="nucleotide sequence ID" value="XM_024494029.1"/>
</dbReference>
<proteinExistence type="predicted"/>
<evidence type="ECO:0000313" key="1">
    <source>
        <dbReference type="EMBL" id="EUB60398.1"/>
    </source>
</evidence>
<keyword evidence="2" id="KW-1185">Reference proteome</keyword>
<accession>W6UH77</accession>
<dbReference type="CTD" id="36340495"/>
<sequence>MGTVEPEDQIAFKWNFKLKNDDQVSSMRSLIFVMVSNVTMFLPNGNSKRLSAACRVKNGLVVLLKTAIDGSHKRNCLCKSKCLKINKNLKTDTKRRKFEDLIYSRHQKWENTKKPQSLNIFEFHFVKGKKMQRNAPSPSLKRYLTICPLPHNLCLNSTNFMNEKEFLVICINTRFLIKRLRNQQNFALLGAKIYHVIDIKGEVKWMSSVTSCTLKDEKLKSHKKESPKALKESYGNKYSYYLLKTIRET</sequence>
<name>W6UH77_ECHGR</name>
<dbReference type="AlphaFoldDB" id="W6UH77"/>
<evidence type="ECO:0000313" key="2">
    <source>
        <dbReference type="Proteomes" id="UP000019149"/>
    </source>
</evidence>
<gene>
    <name evidence="1" type="ORF">EGR_04780</name>
</gene>
<comment type="caution">
    <text evidence="1">The sequence shown here is derived from an EMBL/GenBank/DDBJ whole genome shotgun (WGS) entry which is preliminary data.</text>
</comment>
<dbReference type="Proteomes" id="UP000019149">
    <property type="component" value="Unassembled WGS sequence"/>
</dbReference>
<dbReference type="GeneID" id="36340495"/>
<dbReference type="KEGG" id="egl:EGR_04780"/>
<protein>
    <submittedName>
        <fullName evidence="1">Uncharacterized protein</fullName>
    </submittedName>
</protein>